<dbReference type="Pfam" id="PF00990">
    <property type="entry name" value="GGDEF"/>
    <property type="match status" value="1"/>
</dbReference>
<dbReference type="EMBL" id="JBHSGU010000029">
    <property type="protein sequence ID" value="MFC4702062.1"/>
    <property type="molecule type" value="Genomic_DNA"/>
</dbReference>
<comment type="catalytic activity">
    <reaction evidence="2">
        <text>2 GTP = 3',3'-c-di-GMP + 2 diphosphate</text>
        <dbReference type="Rhea" id="RHEA:24898"/>
        <dbReference type="ChEBI" id="CHEBI:33019"/>
        <dbReference type="ChEBI" id="CHEBI:37565"/>
        <dbReference type="ChEBI" id="CHEBI:58805"/>
        <dbReference type="EC" id="2.7.7.65"/>
    </reaction>
</comment>
<dbReference type="SUPFAM" id="SSF55073">
    <property type="entry name" value="Nucleotide cyclase"/>
    <property type="match status" value="1"/>
</dbReference>
<dbReference type="PANTHER" id="PTHR45138">
    <property type="entry name" value="REGULATORY COMPONENTS OF SENSORY TRANSDUCTION SYSTEM"/>
    <property type="match status" value="1"/>
</dbReference>
<dbReference type="RefSeq" id="WP_382411119.1">
    <property type="nucleotide sequence ID" value="NZ_JBHSGU010000029.1"/>
</dbReference>
<feature type="domain" description="GGDEF" evidence="5">
    <location>
        <begin position="471"/>
        <end position="595"/>
    </location>
</feature>
<dbReference type="Gene3D" id="3.30.70.270">
    <property type="match status" value="1"/>
</dbReference>
<keyword evidence="6" id="KW-0548">Nucleotidyltransferase</keyword>
<dbReference type="Gene3D" id="1.25.40.10">
    <property type="entry name" value="Tetratricopeptide repeat domain"/>
    <property type="match status" value="1"/>
</dbReference>
<evidence type="ECO:0000256" key="4">
    <source>
        <dbReference type="SAM" id="SignalP"/>
    </source>
</evidence>
<reference evidence="7" key="1">
    <citation type="journal article" date="2019" name="Int. J. Syst. Evol. Microbiol.">
        <title>The Global Catalogue of Microorganisms (GCM) 10K type strain sequencing project: providing services to taxonomists for standard genome sequencing and annotation.</title>
        <authorList>
            <consortium name="The Broad Institute Genomics Platform"/>
            <consortium name="The Broad Institute Genome Sequencing Center for Infectious Disease"/>
            <person name="Wu L."/>
            <person name="Ma J."/>
        </authorList>
    </citation>
    <scope>NUCLEOTIDE SEQUENCE [LARGE SCALE GENOMIC DNA]</scope>
    <source>
        <strain evidence="7">KACC 12507</strain>
    </source>
</reference>
<dbReference type="InterPro" id="IPR029787">
    <property type="entry name" value="Nucleotide_cyclase"/>
</dbReference>
<keyword evidence="3" id="KW-1133">Transmembrane helix</keyword>
<dbReference type="SMART" id="SM00267">
    <property type="entry name" value="GGDEF"/>
    <property type="match status" value="1"/>
</dbReference>
<dbReference type="CDD" id="cd01949">
    <property type="entry name" value="GGDEF"/>
    <property type="match status" value="1"/>
</dbReference>
<name>A0ABV9LZU1_9ALTE</name>
<dbReference type="PROSITE" id="PS50887">
    <property type="entry name" value="GGDEF"/>
    <property type="match status" value="1"/>
</dbReference>
<evidence type="ECO:0000313" key="7">
    <source>
        <dbReference type="Proteomes" id="UP001595897"/>
    </source>
</evidence>
<proteinExistence type="predicted"/>
<evidence type="ECO:0000256" key="3">
    <source>
        <dbReference type="SAM" id="Phobius"/>
    </source>
</evidence>
<accession>A0ABV9LZU1</accession>
<evidence type="ECO:0000256" key="1">
    <source>
        <dbReference type="ARBA" id="ARBA00012528"/>
    </source>
</evidence>
<keyword evidence="7" id="KW-1185">Reference proteome</keyword>
<keyword evidence="4" id="KW-0732">Signal</keyword>
<feature type="signal peptide" evidence="4">
    <location>
        <begin position="1"/>
        <end position="25"/>
    </location>
</feature>
<dbReference type="GO" id="GO:0052621">
    <property type="term" value="F:diguanylate cyclase activity"/>
    <property type="evidence" value="ECO:0007669"/>
    <property type="project" value="UniProtKB-EC"/>
</dbReference>
<evidence type="ECO:0000256" key="2">
    <source>
        <dbReference type="ARBA" id="ARBA00034247"/>
    </source>
</evidence>
<keyword evidence="3" id="KW-0812">Transmembrane</keyword>
<feature type="chain" id="PRO_5046949905" description="diguanylate cyclase" evidence="4">
    <location>
        <begin position="26"/>
        <end position="595"/>
    </location>
</feature>
<comment type="caution">
    <text evidence="6">The sequence shown here is derived from an EMBL/GenBank/DDBJ whole genome shotgun (WGS) entry which is preliminary data.</text>
</comment>
<sequence length="595" mass="67232">MNLPYSKNITIASFLILLLQVDAHAGSDIDDFLSELKTVTYDCPNPVHLPKLDEILDSNDLSTTERFRLLVNKTHFQNCNGQFDQAQATLKDIINHPQADESSEYFASATYQLGFTYDVQENNERCVHYAKAYSLSRDKFEDIEMSSALGLITNCKDSGYSNDSERIAAYFALIEQYASSENKRALAHIHNSVGLFFGKREQHVLAAEQYLKAHEMGKDVYTGSNRLSILISAITSLFGSGQFERAYQAIEEFGEINQDVGTPLTNFWYHYVKAGYYYRVNDIDSLETTLPLLKSSLDKINGKFYQSLYNWYSAVPCLERKNLVCLQNFVDAESKIDQASKQYDTYDYYKFLVRAYFALGDLDAASEAYEKSLKKLDQIKQNHDGFSKIMSVANLYGKIYVLENEIVAAERRKARLLIGAVIVVFLGVIALAIILRKRHIARMSLDPSTQLLNSKTAVTEILKVMPPSKGKINALAIFDLGNFREVNRQIGSTKGDYVLQKIASTLSKVTRSNDILGRFAPEQFILCLTDIEEDSAKSFFERVQQALEATFIDAQHGVDISIRSSMSIYITGEKFNDLNRILDDMLLSLSIKSGK</sequence>
<feature type="transmembrane region" description="Helical" evidence="3">
    <location>
        <begin position="416"/>
        <end position="435"/>
    </location>
</feature>
<dbReference type="NCBIfam" id="TIGR00254">
    <property type="entry name" value="GGDEF"/>
    <property type="match status" value="1"/>
</dbReference>
<evidence type="ECO:0000313" key="6">
    <source>
        <dbReference type="EMBL" id="MFC4702062.1"/>
    </source>
</evidence>
<protein>
    <recommendedName>
        <fullName evidence="1">diguanylate cyclase</fullName>
        <ecNumber evidence="1">2.7.7.65</ecNumber>
    </recommendedName>
</protein>
<dbReference type="SUPFAM" id="SSF48452">
    <property type="entry name" value="TPR-like"/>
    <property type="match status" value="1"/>
</dbReference>
<keyword evidence="3" id="KW-0472">Membrane</keyword>
<dbReference type="InterPro" id="IPR050469">
    <property type="entry name" value="Diguanylate_Cyclase"/>
</dbReference>
<dbReference type="InterPro" id="IPR011990">
    <property type="entry name" value="TPR-like_helical_dom_sf"/>
</dbReference>
<keyword evidence="6" id="KW-0808">Transferase</keyword>
<dbReference type="InterPro" id="IPR043128">
    <property type="entry name" value="Rev_trsase/Diguanyl_cyclase"/>
</dbReference>
<dbReference type="EC" id="2.7.7.65" evidence="1"/>
<dbReference type="InterPro" id="IPR000160">
    <property type="entry name" value="GGDEF_dom"/>
</dbReference>
<organism evidence="6 7">
    <name type="scientific">Glaciecola siphonariae</name>
    <dbReference type="NCBI Taxonomy" id="521012"/>
    <lineage>
        <taxon>Bacteria</taxon>
        <taxon>Pseudomonadati</taxon>
        <taxon>Pseudomonadota</taxon>
        <taxon>Gammaproteobacteria</taxon>
        <taxon>Alteromonadales</taxon>
        <taxon>Alteromonadaceae</taxon>
        <taxon>Glaciecola</taxon>
    </lineage>
</organism>
<gene>
    <name evidence="6" type="ORF">ACFO4O_18100</name>
</gene>
<dbReference type="PANTHER" id="PTHR45138:SF9">
    <property type="entry name" value="DIGUANYLATE CYCLASE DGCM-RELATED"/>
    <property type="match status" value="1"/>
</dbReference>
<evidence type="ECO:0000259" key="5">
    <source>
        <dbReference type="PROSITE" id="PS50887"/>
    </source>
</evidence>
<dbReference type="Proteomes" id="UP001595897">
    <property type="component" value="Unassembled WGS sequence"/>
</dbReference>